<dbReference type="InterPro" id="IPR033452">
    <property type="entry name" value="GH30_C"/>
</dbReference>
<dbReference type="PANTHER" id="PTHR11069:SF23">
    <property type="entry name" value="LYSOSOMAL ACID GLUCOSYLCERAMIDASE"/>
    <property type="match status" value="1"/>
</dbReference>
<proteinExistence type="inferred from homology"/>
<evidence type="ECO:0000256" key="6">
    <source>
        <dbReference type="RuleBase" id="RU361188"/>
    </source>
</evidence>
<dbReference type="InterPro" id="IPR001139">
    <property type="entry name" value="Glyco_hydro_30"/>
</dbReference>
<evidence type="ECO:0000256" key="4">
    <source>
        <dbReference type="ARBA" id="ARBA00022729"/>
    </source>
</evidence>
<dbReference type="Pfam" id="PF17189">
    <property type="entry name" value="Glyco_hydro_30C"/>
    <property type="match status" value="1"/>
</dbReference>
<dbReference type="PANTHER" id="PTHR11069">
    <property type="entry name" value="GLUCOSYLCERAMIDASE"/>
    <property type="match status" value="1"/>
</dbReference>
<keyword evidence="6" id="KW-0326">Glycosidase</keyword>
<feature type="compositionally biased region" description="Polar residues" evidence="7">
    <location>
        <begin position="117"/>
        <end position="129"/>
    </location>
</feature>
<keyword evidence="4 8" id="KW-0732">Signal</keyword>
<evidence type="ECO:0000256" key="1">
    <source>
        <dbReference type="ARBA" id="ARBA00001013"/>
    </source>
</evidence>
<keyword evidence="12" id="KW-1185">Reference proteome</keyword>
<dbReference type="Proteomes" id="UP001642540">
    <property type="component" value="Unassembled WGS sequence"/>
</dbReference>
<protein>
    <recommendedName>
        <fullName evidence="3 6">Glucosylceramidase</fullName>
        <ecNumber evidence="3 6">3.2.1.45</ecNumber>
    </recommendedName>
</protein>
<evidence type="ECO:0000259" key="9">
    <source>
        <dbReference type="Pfam" id="PF02055"/>
    </source>
</evidence>
<feature type="chain" id="PRO_5045394804" description="Glucosylceramidase" evidence="8">
    <location>
        <begin position="26"/>
        <end position="673"/>
    </location>
</feature>
<name>A0ABP1PJB2_9HEXA</name>
<dbReference type="SUPFAM" id="SSF51011">
    <property type="entry name" value="Glycosyl hydrolase domain"/>
    <property type="match status" value="1"/>
</dbReference>
<feature type="domain" description="Glycosyl hydrolase family 30 TIM-barrel" evidence="9">
    <location>
        <begin position="255"/>
        <end position="603"/>
    </location>
</feature>
<dbReference type="InterPro" id="IPR017853">
    <property type="entry name" value="GH"/>
</dbReference>
<sequence>MIFSHLFNFHTWIVVLISVTIRANPQEVPQALESISRLQGLPLQYLDSPTEESEQVRPCIPRDFGKGSVVCVCNSTYCDTVGITIPKEIANPLIPPSSLHSSSIPSISTFGSATTLKTISGTGSPSAQTFDEKKRKRGARVATTGGEPDYRGQVQIFTSTKTGSRLHKSIVHFNNEEPYDKDDLLSRHDDLIVRATKLESALTSSRSQRLDTRTNEIPLTYPNDLNLFSLFGDYPRPDKLTKFTVRRDIQYQKVLGYGGAFTDAAGINIGMLSQPTQENLMKSYFGQEGIDYSMGRVPIGGTDFSTRPYTYDDDVQDLGGVDANLTKFALQPEDFKLKIPYIHWAQQLSGNKVKLVASPWSAPGWMKTSGRIHGMGQLKKQFYQQWADYFVKFLQEYKNQDVSVWGITTGNEPFNGFVPMWPFNNMGWKASDMRRFIANNLGPTLAAAKLDPRVIMLDDNKGSVHSWAKEILSQNDSAQYVHGVGTHWYLDFLTSPDVLSRFHNNYPDYFIVQTEACLGFTPWEREKVSLGNWERGEQYLEAIIQDSRNYVGGWIDWNLALDLQGGPNWAKLRADAAILVNATADEFLKQPIYYGIGHVSKFVPPDSVRIDMTADSFAPRGLQTVAFLRPDNGIAIVILNKLRYDAKIAIRDPARGVIDVNIPQQSFLTMLYW</sequence>
<feature type="signal peptide" evidence="8">
    <location>
        <begin position="1"/>
        <end position="25"/>
    </location>
</feature>
<comment type="catalytic activity">
    <reaction evidence="1">
        <text>a beta-D-glucosyl-(1&lt;-&gt;1')-N-acylsphing-4-enine + H2O = an N-acylsphing-4-enine + D-glucose</text>
        <dbReference type="Rhea" id="RHEA:13269"/>
        <dbReference type="ChEBI" id="CHEBI:4167"/>
        <dbReference type="ChEBI" id="CHEBI:15377"/>
        <dbReference type="ChEBI" id="CHEBI:22801"/>
        <dbReference type="ChEBI" id="CHEBI:52639"/>
        <dbReference type="EC" id="3.2.1.45"/>
    </reaction>
    <physiologicalReaction direction="left-to-right" evidence="1">
        <dbReference type="Rhea" id="RHEA:13270"/>
    </physiologicalReaction>
</comment>
<feature type="region of interest" description="Disordered" evidence="7">
    <location>
        <begin position="117"/>
        <end position="151"/>
    </location>
</feature>
<keyword evidence="6" id="KW-0443">Lipid metabolism</keyword>
<evidence type="ECO:0000259" key="10">
    <source>
        <dbReference type="Pfam" id="PF17189"/>
    </source>
</evidence>
<dbReference type="Pfam" id="PF02055">
    <property type="entry name" value="Glyco_hydro_30"/>
    <property type="match status" value="1"/>
</dbReference>
<dbReference type="SUPFAM" id="SSF51445">
    <property type="entry name" value="(Trans)glycosidases"/>
    <property type="match status" value="1"/>
</dbReference>
<keyword evidence="5 6" id="KW-0378">Hydrolase</keyword>
<evidence type="ECO:0000256" key="3">
    <source>
        <dbReference type="ARBA" id="ARBA00012658"/>
    </source>
</evidence>
<comment type="similarity">
    <text evidence="2 6">Belongs to the glycosyl hydrolase 30 family.</text>
</comment>
<dbReference type="Gene3D" id="3.20.20.80">
    <property type="entry name" value="Glycosidases"/>
    <property type="match status" value="1"/>
</dbReference>
<dbReference type="EMBL" id="CAXLJM020000004">
    <property type="protein sequence ID" value="CAL8069206.1"/>
    <property type="molecule type" value="Genomic_DNA"/>
</dbReference>
<comment type="caution">
    <text evidence="11">The sequence shown here is derived from an EMBL/GenBank/DDBJ whole genome shotgun (WGS) entry which is preliminary data.</text>
</comment>
<evidence type="ECO:0000256" key="7">
    <source>
        <dbReference type="SAM" id="MobiDB-lite"/>
    </source>
</evidence>
<reference evidence="11 12" key="1">
    <citation type="submission" date="2024-08" db="EMBL/GenBank/DDBJ databases">
        <authorList>
            <person name="Cucini C."/>
            <person name="Frati F."/>
        </authorList>
    </citation>
    <scope>NUCLEOTIDE SEQUENCE [LARGE SCALE GENOMIC DNA]</scope>
</reference>
<evidence type="ECO:0000256" key="5">
    <source>
        <dbReference type="ARBA" id="ARBA00022801"/>
    </source>
</evidence>
<organism evidence="11 12">
    <name type="scientific">Orchesella dallaii</name>
    <dbReference type="NCBI Taxonomy" id="48710"/>
    <lineage>
        <taxon>Eukaryota</taxon>
        <taxon>Metazoa</taxon>
        <taxon>Ecdysozoa</taxon>
        <taxon>Arthropoda</taxon>
        <taxon>Hexapoda</taxon>
        <taxon>Collembola</taxon>
        <taxon>Entomobryomorpha</taxon>
        <taxon>Entomobryoidea</taxon>
        <taxon>Orchesellidae</taxon>
        <taxon>Orchesellinae</taxon>
        <taxon>Orchesella</taxon>
    </lineage>
</organism>
<feature type="domain" description="Glycosyl hydrolase family 30 beta sandwich" evidence="10">
    <location>
        <begin position="606"/>
        <end position="670"/>
    </location>
</feature>
<evidence type="ECO:0000256" key="8">
    <source>
        <dbReference type="SAM" id="SignalP"/>
    </source>
</evidence>
<dbReference type="EC" id="3.2.1.45" evidence="3 6"/>
<dbReference type="InterPro" id="IPR033453">
    <property type="entry name" value="Glyco_hydro_30_TIM-barrel"/>
</dbReference>
<evidence type="ECO:0000313" key="11">
    <source>
        <dbReference type="EMBL" id="CAL8069206.1"/>
    </source>
</evidence>
<evidence type="ECO:0000313" key="12">
    <source>
        <dbReference type="Proteomes" id="UP001642540"/>
    </source>
</evidence>
<accession>A0ABP1PJB2</accession>
<gene>
    <name evidence="11" type="ORF">ODALV1_LOCUS649</name>
</gene>
<evidence type="ECO:0000256" key="2">
    <source>
        <dbReference type="ARBA" id="ARBA00005382"/>
    </source>
</evidence>
<keyword evidence="6" id="KW-0746">Sphingolipid metabolism</keyword>